<evidence type="ECO:0000313" key="1">
    <source>
        <dbReference type="EMBL" id="VIO74879.1"/>
    </source>
</evidence>
<accession>A0A508TKJ2</accession>
<keyword evidence="2" id="KW-1185">Reference proteome</keyword>
<dbReference type="EMBL" id="CAADFC020000022">
    <property type="protein sequence ID" value="VIO74879.1"/>
    <property type="molecule type" value="Genomic_DNA"/>
</dbReference>
<dbReference type="AlphaFoldDB" id="A0A508TKJ2"/>
<dbReference type="Proteomes" id="UP000328092">
    <property type="component" value="Unassembled WGS sequence"/>
</dbReference>
<proteinExistence type="predicted"/>
<protein>
    <submittedName>
        <fullName evidence="1">Uncharacterized protein</fullName>
    </submittedName>
</protein>
<name>A0A508TKJ2_9BRAD</name>
<reference evidence="1" key="1">
    <citation type="submission" date="2019-02" db="EMBL/GenBank/DDBJ databases">
        <authorList>
            <person name="Pothier F.J."/>
        </authorList>
    </citation>
    <scope>NUCLEOTIDE SEQUENCE</scope>
    <source>
        <strain evidence="1">CI-1B</strain>
    </source>
</reference>
<gene>
    <name evidence="1" type="ORF">CI1B_56450</name>
</gene>
<comment type="caution">
    <text evidence="1">The sequence shown here is derived from an EMBL/GenBank/DDBJ whole genome shotgun (WGS) entry which is preliminary data.</text>
</comment>
<evidence type="ECO:0000313" key="2">
    <source>
        <dbReference type="Proteomes" id="UP000328092"/>
    </source>
</evidence>
<sequence length="54" mass="6026">MRLSAFLEAWVQLVLQVGNRVVPKARPQGVTGLKTLIKWLMSPRNLKAVGGLKR</sequence>
<organism evidence="1 2">
    <name type="scientific">Bradyrhizobium ivorense</name>
    <dbReference type="NCBI Taxonomy" id="2511166"/>
    <lineage>
        <taxon>Bacteria</taxon>
        <taxon>Pseudomonadati</taxon>
        <taxon>Pseudomonadota</taxon>
        <taxon>Alphaproteobacteria</taxon>
        <taxon>Hyphomicrobiales</taxon>
        <taxon>Nitrobacteraceae</taxon>
        <taxon>Bradyrhizobium</taxon>
    </lineage>
</organism>